<proteinExistence type="predicted"/>
<dbReference type="Proteomes" id="UP001063166">
    <property type="component" value="Unassembled WGS sequence"/>
</dbReference>
<dbReference type="AlphaFoldDB" id="A0A9P3PTB1"/>
<evidence type="ECO:0000313" key="1">
    <source>
        <dbReference type="EMBL" id="GLB42442.1"/>
    </source>
</evidence>
<name>A0A9P3PTB1_LYOSH</name>
<sequence>MVLLASGYVIKAELGMKIAAKLGINPEQNNIFNARVHINRYTQARIPNFPMLRGIEYAPFQPDFAYILVTRHEDDNRKRKFKERLLDMRVKRAFMRLVEVELEEGDLQWDTVYRYW</sequence>
<reference evidence="1" key="1">
    <citation type="submission" date="2022-07" db="EMBL/GenBank/DDBJ databases">
        <title>The genome of Lyophyllum shimeji provides insight into the initial evolution of ectomycorrhizal fungal genome.</title>
        <authorList>
            <person name="Kobayashi Y."/>
            <person name="Shibata T."/>
            <person name="Hirakawa H."/>
            <person name="Shigenobu S."/>
            <person name="Nishiyama T."/>
            <person name="Yamada A."/>
            <person name="Hasebe M."/>
            <person name="Kawaguchi M."/>
        </authorList>
    </citation>
    <scope>NUCLEOTIDE SEQUENCE</scope>
    <source>
        <strain evidence="1">AT787</strain>
    </source>
</reference>
<dbReference type="EMBL" id="BRPK01000011">
    <property type="protein sequence ID" value="GLB42442.1"/>
    <property type="molecule type" value="Genomic_DNA"/>
</dbReference>
<protein>
    <submittedName>
        <fullName evidence="1">Uncharacterized protein</fullName>
    </submittedName>
</protein>
<comment type="caution">
    <text evidence="1">The sequence shown here is derived from an EMBL/GenBank/DDBJ whole genome shotgun (WGS) entry which is preliminary data.</text>
</comment>
<evidence type="ECO:0000313" key="2">
    <source>
        <dbReference type="Proteomes" id="UP001063166"/>
    </source>
</evidence>
<organism evidence="1 2">
    <name type="scientific">Lyophyllum shimeji</name>
    <name type="common">Hon-shimeji</name>
    <name type="synonym">Tricholoma shimeji</name>
    <dbReference type="NCBI Taxonomy" id="47721"/>
    <lineage>
        <taxon>Eukaryota</taxon>
        <taxon>Fungi</taxon>
        <taxon>Dikarya</taxon>
        <taxon>Basidiomycota</taxon>
        <taxon>Agaricomycotina</taxon>
        <taxon>Agaricomycetes</taxon>
        <taxon>Agaricomycetidae</taxon>
        <taxon>Agaricales</taxon>
        <taxon>Tricholomatineae</taxon>
        <taxon>Lyophyllaceae</taxon>
        <taxon>Lyophyllum</taxon>
    </lineage>
</organism>
<keyword evidence="2" id="KW-1185">Reference proteome</keyword>
<dbReference type="OrthoDB" id="3083879at2759"/>
<accession>A0A9P3PTB1</accession>
<gene>
    <name evidence="1" type="ORF">LshimejAT787_1104570</name>
</gene>